<evidence type="ECO:0000313" key="3">
    <source>
        <dbReference type="Proteomes" id="UP000678393"/>
    </source>
</evidence>
<dbReference type="EMBL" id="CAJHNH020003995">
    <property type="protein sequence ID" value="CAG5130370.1"/>
    <property type="molecule type" value="Genomic_DNA"/>
</dbReference>
<feature type="non-terminal residue" evidence="2">
    <location>
        <position position="1"/>
    </location>
</feature>
<feature type="non-terminal residue" evidence="2">
    <location>
        <position position="71"/>
    </location>
</feature>
<reference evidence="2" key="1">
    <citation type="submission" date="2021-04" db="EMBL/GenBank/DDBJ databases">
        <authorList>
            <consortium name="Molecular Ecology Group"/>
        </authorList>
    </citation>
    <scope>NUCLEOTIDE SEQUENCE</scope>
</reference>
<feature type="chain" id="PRO_5035930334" evidence="1">
    <location>
        <begin position="27"/>
        <end position="71"/>
    </location>
</feature>
<keyword evidence="1" id="KW-0732">Signal</keyword>
<proteinExistence type="predicted"/>
<organism evidence="2 3">
    <name type="scientific">Candidula unifasciata</name>
    <dbReference type="NCBI Taxonomy" id="100452"/>
    <lineage>
        <taxon>Eukaryota</taxon>
        <taxon>Metazoa</taxon>
        <taxon>Spiralia</taxon>
        <taxon>Lophotrochozoa</taxon>
        <taxon>Mollusca</taxon>
        <taxon>Gastropoda</taxon>
        <taxon>Heterobranchia</taxon>
        <taxon>Euthyneura</taxon>
        <taxon>Panpulmonata</taxon>
        <taxon>Eupulmonata</taxon>
        <taxon>Stylommatophora</taxon>
        <taxon>Helicina</taxon>
        <taxon>Helicoidea</taxon>
        <taxon>Geomitridae</taxon>
        <taxon>Candidula</taxon>
    </lineage>
</organism>
<dbReference type="OrthoDB" id="6200201at2759"/>
<evidence type="ECO:0000256" key="1">
    <source>
        <dbReference type="SAM" id="SignalP"/>
    </source>
</evidence>
<keyword evidence="3" id="KW-1185">Reference proteome</keyword>
<gene>
    <name evidence="2" type="ORF">CUNI_LOCUS15928</name>
</gene>
<dbReference type="AlphaFoldDB" id="A0A8S3ZRB5"/>
<dbReference type="Proteomes" id="UP000678393">
    <property type="component" value="Unassembled WGS sequence"/>
</dbReference>
<name>A0A8S3ZRB5_9EUPU</name>
<evidence type="ECO:0000313" key="2">
    <source>
        <dbReference type="EMBL" id="CAG5130370.1"/>
    </source>
</evidence>
<sequence>LSVADLCSLITMVFTCILLTPALMDADVPFASIEVSYLVSAMPHFAFTRVSSCITALITLEKCISVAAPLR</sequence>
<accession>A0A8S3ZRB5</accession>
<feature type="signal peptide" evidence="1">
    <location>
        <begin position="1"/>
        <end position="26"/>
    </location>
</feature>
<comment type="caution">
    <text evidence="2">The sequence shown here is derived from an EMBL/GenBank/DDBJ whole genome shotgun (WGS) entry which is preliminary data.</text>
</comment>
<protein>
    <submittedName>
        <fullName evidence="2">Uncharacterized protein</fullName>
    </submittedName>
</protein>